<dbReference type="InterPro" id="IPR000835">
    <property type="entry name" value="HTH_MarR-typ"/>
</dbReference>
<evidence type="ECO:0000256" key="1">
    <source>
        <dbReference type="ARBA" id="ARBA00023015"/>
    </source>
</evidence>
<dbReference type="KEGG" id="lpy:FIV34_01740"/>
<keyword evidence="6" id="KW-1185">Reference proteome</keyword>
<evidence type="ECO:0000313" key="5">
    <source>
        <dbReference type="EMBL" id="QDE38003.1"/>
    </source>
</evidence>
<organism evidence="5 6">
    <name type="scientific">Luteibacter pinisoli</name>
    <dbReference type="NCBI Taxonomy" id="2589080"/>
    <lineage>
        <taxon>Bacteria</taxon>
        <taxon>Pseudomonadati</taxon>
        <taxon>Pseudomonadota</taxon>
        <taxon>Gammaproteobacteria</taxon>
        <taxon>Lysobacterales</taxon>
        <taxon>Rhodanobacteraceae</taxon>
        <taxon>Luteibacter</taxon>
    </lineage>
</organism>
<evidence type="ECO:0000259" key="4">
    <source>
        <dbReference type="PROSITE" id="PS50995"/>
    </source>
</evidence>
<keyword evidence="3" id="KW-0804">Transcription</keyword>
<dbReference type="SMART" id="SM00347">
    <property type="entry name" value="HTH_MARR"/>
    <property type="match status" value="1"/>
</dbReference>
<dbReference type="GO" id="GO:0003700">
    <property type="term" value="F:DNA-binding transcription factor activity"/>
    <property type="evidence" value="ECO:0007669"/>
    <property type="project" value="InterPro"/>
</dbReference>
<dbReference type="GO" id="GO:0003677">
    <property type="term" value="F:DNA binding"/>
    <property type="evidence" value="ECO:0007669"/>
    <property type="project" value="UniProtKB-KW"/>
</dbReference>
<dbReference type="InterPro" id="IPR036390">
    <property type="entry name" value="WH_DNA-bd_sf"/>
</dbReference>
<dbReference type="EMBL" id="CP041046">
    <property type="protein sequence ID" value="QDE38003.1"/>
    <property type="molecule type" value="Genomic_DNA"/>
</dbReference>
<feature type="domain" description="HTH marR-type" evidence="4">
    <location>
        <begin position="25"/>
        <end position="159"/>
    </location>
</feature>
<sequence>MSEFAPTEARIHNTIAKYPAFPREPAVLVRLVKHIYKEVHDQANGVMKAYGLNHPEYNILMMLYGAPDNALNPSQLADAAGEKSANVTRLTTRLCDMGYIARAASEDDRRKVELKLTPAGLDLIQSFLPDIVTLLHRQTRNLSPSEQGLLEGLLKKMLAGFGE</sequence>
<dbReference type="Gene3D" id="1.10.10.10">
    <property type="entry name" value="Winged helix-like DNA-binding domain superfamily/Winged helix DNA-binding domain"/>
    <property type="match status" value="1"/>
</dbReference>
<dbReference type="PROSITE" id="PS50995">
    <property type="entry name" value="HTH_MARR_2"/>
    <property type="match status" value="1"/>
</dbReference>
<dbReference type="SUPFAM" id="SSF46785">
    <property type="entry name" value="Winged helix' DNA-binding domain"/>
    <property type="match status" value="1"/>
</dbReference>
<proteinExistence type="predicted"/>
<dbReference type="Proteomes" id="UP000316093">
    <property type="component" value="Chromosome"/>
</dbReference>
<reference evidence="5 6" key="1">
    <citation type="submission" date="2019-06" db="EMBL/GenBank/DDBJ databases">
        <title>A complete genome sequence for Luteibacter pinisoli MAH-14.</title>
        <authorList>
            <person name="Baltrus D.A."/>
        </authorList>
    </citation>
    <scope>NUCLEOTIDE SEQUENCE [LARGE SCALE GENOMIC DNA]</scope>
    <source>
        <strain evidence="5 6">MAH-14</strain>
    </source>
</reference>
<dbReference type="PANTHER" id="PTHR42756:SF1">
    <property type="entry name" value="TRANSCRIPTIONAL REPRESSOR OF EMRAB OPERON"/>
    <property type="match status" value="1"/>
</dbReference>
<dbReference type="OrthoDB" id="8907575at2"/>
<evidence type="ECO:0000256" key="2">
    <source>
        <dbReference type="ARBA" id="ARBA00023125"/>
    </source>
</evidence>
<dbReference type="InterPro" id="IPR036388">
    <property type="entry name" value="WH-like_DNA-bd_sf"/>
</dbReference>
<evidence type="ECO:0000313" key="6">
    <source>
        <dbReference type="Proteomes" id="UP000316093"/>
    </source>
</evidence>
<name>A0A4Y5Z0M7_9GAMM</name>
<dbReference type="PRINTS" id="PR00598">
    <property type="entry name" value="HTHMARR"/>
</dbReference>
<gene>
    <name evidence="5" type="ORF">FIV34_01740</name>
</gene>
<keyword evidence="1" id="KW-0805">Transcription regulation</keyword>
<protein>
    <submittedName>
        <fullName evidence="5">MarR family transcriptional regulator</fullName>
    </submittedName>
</protein>
<keyword evidence="2" id="KW-0238">DNA-binding</keyword>
<evidence type="ECO:0000256" key="3">
    <source>
        <dbReference type="ARBA" id="ARBA00023163"/>
    </source>
</evidence>
<dbReference type="PANTHER" id="PTHR42756">
    <property type="entry name" value="TRANSCRIPTIONAL REGULATOR, MARR"/>
    <property type="match status" value="1"/>
</dbReference>
<dbReference type="Pfam" id="PF01047">
    <property type="entry name" value="MarR"/>
    <property type="match status" value="1"/>
</dbReference>
<dbReference type="AlphaFoldDB" id="A0A4Y5Z0M7"/>
<accession>A0A4Y5Z0M7</accession>
<dbReference type="RefSeq" id="WP_139979060.1">
    <property type="nucleotide sequence ID" value="NZ_CP041046.1"/>
</dbReference>